<proteinExistence type="predicted"/>
<reference evidence="2 3" key="1">
    <citation type="submission" date="2019-11" db="EMBL/GenBank/DDBJ databases">
        <title>The Phosphoenolpyruvate Phosphotransferase System Regulates Serratia proteamaculans 336X Biofilm Formation and Wheat Roots colonization.</title>
        <authorList>
            <person name="Liu F."/>
        </authorList>
    </citation>
    <scope>NUCLEOTIDE SEQUENCE [LARGE SCALE GENOMIC DNA]</scope>
    <source>
        <strain evidence="2 3">336X</strain>
    </source>
</reference>
<evidence type="ECO:0000256" key="1">
    <source>
        <dbReference type="SAM" id="Phobius"/>
    </source>
</evidence>
<sequence length="134" mass="14953">MRFPKLMISIGITLLISAGGVIYIQYGYINHLQNKYQHASDNVLALTEKILLIEKQAAIVADTMAIHKNKSRQLQEKAYATRKILRDIEINDYCADQLVPADILRVQYETISSGALPVSDYSTEPADALPDSES</sequence>
<name>A0A5Q2V8H5_SERPR</name>
<dbReference type="AlphaFoldDB" id="A0A5Q2V8H5"/>
<accession>A0A5Q2V8H5</accession>
<dbReference type="Proteomes" id="UP000381260">
    <property type="component" value="Chromosome"/>
</dbReference>
<evidence type="ECO:0000313" key="2">
    <source>
        <dbReference type="EMBL" id="QGH60546.1"/>
    </source>
</evidence>
<keyword evidence="1" id="KW-1133">Transmembrane helix</keyword>
<protein>
    <recommendedName>
        <fullName evidence="4">DUF2570 domain-containing protein</fullName>
    </recommendedName>
</protein>
<keyword evidence="1" id="KW-0472">Membrane</keyword>
<gene>
    <name evidence="2" type="ORF">GHV41_06690</name>
</gene>
<dbReference type="EMBL" id="CP045913">
    <property type="protein sequence ID" value="QGH60546.1"/>
    <property type="molecule type" value="Genomic_DNA"/>
</dbReference>
<keyword evidence="1" id="KW-0812">Transmembrane</keyword>
<dbReference type="RefSeq" id="WP_153858015.1">
    <property type="nucleotide sequence ID" value="NZ_CP045913.1"/>
</dbReference>
<organism evidence="2 3">
    <name type="scientific">Serratia proteamaculans</name>
    <dbReference type="NCBI Taxonomy" id="28151"/>
    <lineage>
        <taxon>Bacteria</taxon>
        <taxon>Pseudomonadati</taxon>
        <taxon>Pseudomonadota</taxon>
        <taxon>Gammaproteobacteria</taxon>
        <taxon>Enterobacterales</taxon>
        <taxon>Yersiniaceae</taxon>
        <taxon>Serratia</taxon>
    </lineage>
</organism>
<evidence type="ECO:0000313" key="3">
    <source>
        <dbReference type="Proteomes" id="UP000381260"/>
    </source>
</evidence>
<feature type="transmembrane region" description="Helical" evidence="1">
    <location>
        <begin position="6"/>
        <end position="26"/>
    </location>
</feature>
<evidence type="ECO:0008006" key="4">
    <source>
        <dbReference type="Google" id="ProtNLM"/>
    </source>
</evidence>